<dbReference type="Proteomes" id="UP001386955">
    <property type="component" value="Unassembled WGS sequence"/>
</dbReference>
<proteinExistence type="predicted"/>
<sequence length="68" mass="8178">MTAFRRLIKNNCPTNKIQKSRDSKHYNKLERQKKISEGHRSFTGSLLSGLLLEKSRNEMRNESRRRRF</sequence>
<accession>A0AAN9XCX8</accession>
<organism evidence="2 3">
    <name type="scientific">Psophocarpus tetragonolobus</name>
    <name type="common">Winged bean</name>
    <name type="synonym">Dolichos tetragonolobus</name>
    <dbReference type="NCBI Taxonomy" id="3891"/>
    <lineage>
        <taxon>Eukaryota</taxon>
        <taxon>Viridiplantae</taxon>
        <taxon>Streptophyta</taxon>
        <taxon>Embryophyta</taxon>
        <taxon>Tracheophyta</taxon>
        <taxon>Spermatophyta</taxon>
        <taxon>Magnoliopsida</taxon>
        <taxon>eudicotyledons</taxon>
        <taxon>Gunneridae</taxon>
        <taxon>Pentapetalae</taxon>
        <taxon>rosids</taxon>
        <taxon>fabids</taxon>
        <taxon>Fabales</taxon>
        <taxon>Fabaceae</taxon>
        <taxon>Papilionoideae</taxon>
        <taxon>50 kb inversion clade</taxon>
        <taxon>NPAAA clade</taxon>
        <taxon>indigoferoid/millettioid clade</taxon>
        <taxon>Phaseoleae</taxon>
        <taxon>Psophocarpus</taxon>
    </lineage>
</organism>
<name>A0AAN9XCX8_PSOTE</name>
<evidence type="ECO:0000313" key="3">
    <source>
        <dbReference type="Proteomes" id="UP001386955"/>
    </source>
</evidence>
<evidence type="ECO:0000256" key="1">
    <source>
        <dbReference type="SAM" id="MobiDB-lite"/>
    </source>
</evidence>
<reference evidence="2 3" key="1">
    <citation type="submission" date="2024-01" db="EMBL/GenBank/DDBJ databases">
        <title>The genomes of 5 underutilized Papilionoideae crops provide insights into root nodulation and disease resistanc.</title>
        <authorList>
            <person name="Jiang F."/>
        </authorList>
    </citation>
    <scope>NUCLEOTIDE SEQUENCE [LARGE SCALE GENOMIC DNA]</scope>
    <source>
        <strain evidence="2">DUOXIRENSHENG_FW03</strain>
        <tissue evidence="2">Leaves</tissue>
    </source>
</reference>
<evidence type="ECO:0000313" key="2">
    <source>
        <dbReference type="EMBL" id="KAK7388110.1"/>
    </source>
</evidence>
<dbReference type="AlphaFoldDB" id="A0AAN9XCX8"/>
<dbReference type="EMBL" id="JAYMYS010000006">
    <property type="protein sequence ID" value="KAK7388110.1"/>
    <property type="molecule type" value="Genomic_DNA"/>
</dbReference>
<protein>
    <submittedName>
        <fullName evidence="2">Uncharacterized protein</fullName>
    </submittedName>
</protein>
<comment type="caution">
    <text evidence="2">The sequence shown here is derived from an EMBL/GenBank/DDBJ whole genome shotgun (WGS) entry which is preliminary data.</text>
</comment>
<keyword evidence="3" id="KW-1185">Reference proteome</keyword>
<feature type="region of interest" description="Disordered" evidence="1">
    <location>
        <begin position="1"/>
        <end position="27"/>
    </location>
</feature>
<gene>
    <name evidence="2" type="ORF">VNO78_22915</name>
</gene>